<organism evidence="4 5">
    <name type="scientific">Thalassoglobus neptunius</name>
    <dbReference type="NCBI Taxonomy" id="1938619"/>
    <lineage>
        <taxon>Bacteria</taxon>
        <taxon>Pseudomonadati</taxon>
        <taxon>Planctomycetota</taxon>
        <taxon>Planctomycetia</taxon>
        <taxon>Planctomycetales</taxon>
        <taxon>Planctomycetaceae</taxon>
        <taxon>Thalassoglobus</taxon>
    </lineage>
</organism>
<dbReference type="InterPro" id="IPR001680">
    <property type="entry name" value="WD40_rpt"/>
</dbReference>
<dbReference type="EMBL" id="SIHI01000001">
    <property type="protein sequence ID" value="TWT57881.1"/>
    <property type="molecule type" value="Genomic_DNA"/>
</dbReference>
<evidence type="ECO:0000256" key="2">
    <source>
        <dbReference type="ARBA" id="ARBA00022737"/>
    </source>
</evidence>
<evidence type="ECO:0000313" key="5">
    <source>
        <dbReference type="Proteomes" id="UP000317243"/>
    </source>
</evidence>
<proteinExistence type="predicted"/>
<dbReference type="PROSITE" id="PS50294">
    <property type="entry name" value="WD_REPEATS_REGION"/>
    <property type="match status" value="1"/>
</dbReference>
<dbReference type="InterPro" id="IPR036322">
    <property type="entry name" value="WD40_repeat_dom_sf"/>
</dbReference>
<evidence type="ECO:0000256" key="1">
    <source>
        <dbReference type="ARBA" id="ARBA00022574"/>
    </source>
</evidence>
<evidence type="ECO:0000313" key="4">
    <source>
        <dbReference type="EMBL" id="TWT57881.1"/>
    </source>
</evidence>
<dbReference type="AlphaFoldDB" id="A0A5C5X6B3"/>
<protein>
    <submittedName>
        <fullName evidence="4">WD domain, G-beta repeat</fullName>
    </submittedName>
</protein>
<dbReference type="PROSITE" id="PS50082">
    <property type="entry name" value="WD_REPEATS_2"/>
    <property type="match status" value="1"/>
</dbReference>
<evidence type="ECO:0000256" key="3">
    <source>
        <dbReference type="PROSITE-ProRule" id="PRU00221"/>
    </source>
</evidence>
<keyword evidence="5" id="KW-1185">Reference proteome</keyword>
<dbReference type="RefSeq" id="WP_146507901.1">
    <property type="nucleotide sequence ID" value="NZ_SIHI01000001.1"/>
</dbReference>
<dbReference type="PANTHER" id="PTHR19848">
    <property type="entry name" value="WD40 REPEAT PROTEIN"/>
    <property type="match status" value="1"/>
</dbReference>
<keyword evidence="1 3" id="KW-0853">WD repeat</keyword>
<gene>
    <name evidence="4" type="ORF">KOR42_12480</name>
</gene>
<name>A0A5C5X6B3_9PLAN</name>
<dbReference type="Proteomes" id="UP000317243">
    <property type="component" value="Unassembled WGS sequence"/>
</dbReference>
<dbReference type="SUPFAM" id="SSF50978">
    <property type="entry name" value="WD40 repeat-like"/>
    <property type="match status" value="1"/>
</dbReference>
<dbReference type="Gene3D" id="2.130.10.10">
    <property type="entry name" value="YVTN repeat-like/Quinoprotein amine dehydrogenase"/>
    <property type="match status" value="2"/>
</dbReference>
<comment type="caution">
    <text evidence="4">The sequence shown here is derived from an EMBL/GenBank/DDBJ whole genome shotgun (WGS) entry which is preliminary data.</text>
</comment>
<dbReference type="Pfam" id="PF00400">
    <property type="entry name" value="WD40"/>
    <property type="match status" value="4"/>
</dbReference>
<dbReference type="InterPro" id="IPR015943">
    <property type="entry name" value="WD40/YVTN_repeat-like_dom_sf"/>
</dbReference>
<feature type="repeat" description="WD" evidence="3">
    <location>
        <begin position="146"/>
        <end position="187"/>
    </location>
</feature>
<dbReference type="PANTHER" id="PTHR19848:SF8">
    <property type="entry name" value="F-BOX AND WD REPEAT DOMAIN CONTAINING 7"/>
    <property type="match status" value="1"/>
</dbReference>
<reference evidence="4 5" key="1">
    <citation type="submission" date="2019-02" db="EMBL/GenBank/DDBJ databases">
        <title>Deep-cultivation of Planctomycetes and their phenomic and genomic characterization uncovers novel biology.</title>
        <authorList>
            <person name="Wiegand S."/>
            <person name="Jogler M."/>
            <person name="Boedeker C."/>
            <person name="Pinto D."/>
            <person name="Vollmers J."/>
            <person name="Rivas-Marin E."/>
            <person name="Kohn T."/>
            <person name="Peeters S.H."/>
            <person name="Heuer A."/>
            <person name="Rast P."/>
            <person name="Oberbeckmann S."/>
            <person name="Bunk B."/>
            <person name="Jeske O."/>
            <person name="Meyerdierks A."/>
            <person name="Storesund J.E."/>
            <person name="Kallscheuer N."/>
            <person name="Luecker S."/>
            <person name="Lage O.M."/>
            <person name="Pohl T."/>
            <person name="Merkel B.J."/>
            <person name="Hornburger P."/>
            <person name="Mueller R.-W."/>
            <person name="Bruemmer F."/>
            <person name="Labrenz M."/>
            <person name="Spormann A.M."/>
            <person name="Op Den Camp H."/>
            <person name="Overmann J."/>
            <person name="Amann R."/>
            <person name="Jetten M.S.M."/>
            <person name="Mascher T."/>
            <person name="Medema M.H."/>
            <person name="Devos D.P."/>
            <person name="Kaster A.-K."/>
            <person name="Ovreas L."/>
            <person name="Rohde M."/>
            <person name="Galperin M.Y."/>
            <person name="Jogler C."/>
        </authorList>
    </citation>
    <scope>NUCLEOTIDE SEQUENCE [LARGE SCALE GENOMIC DNA]</scope>
    <source>
        <strain evidence="4 5">KOR42</strain>
    </source>
</reference>
<keyword evidence="2" id="KW-0677">Repeat</keyword>
<sequence length="313" mass="34764">MLRLTLLLILLHPHQVLEATEPPVTSIVFSPDQTKLVTGSQRGVTIRTLDDLEIEEEVAVPFSAVHALAFSPDRKFLAIAGGNPGESGQIQLLNWSTRQLENLIRPHEDSIYDICWSLDSQTIASASMDRKIALSHVELVKPGQLLDGHSKGVLCVRFVDRDQLLVSAGIDQNLRVWNPAEQSLVRSLNNHRKTVTGLSVRHETSGLPMIASISEDRTVRFWQPTIGRMVRFLQLEDPPIAIQWRPGHDSIITVTASGRVFEVDSMTTNTLFEKQVDLSWCTSLAVHPNGQTIYLGGQNGQLRTVTLPETDSD</sequence>
<dbReference type="SMART" id="SM00320">
    <property type="entry name" value="WD40"/>
    <property type="match status" value="5"/>
</dbReference>
<dbReference type="OrthoDB" id="9805828at2"/>
<accession>A0A5C5X6B3</accession>